<proteinExistence type="predicted"/>
<evidence type="ECO:0000313" key="1">
    <source>
        <dbReference type="Proteomes" id="UP000887565"/>
    </source>
</evidence>
<dbReference type="SUPFAM" id="SSF48371">
    <property type="entry name" value="ARM repeat"/>
    <property type="match status" value="1"/>
</dbReference>
<dbReference type="WBParaSite" id="nRc.2.0.1.t08364-RA">
    <property type="protein sequence ID" value="nRc.2.0.1.t08364-RA"/>
    <property type="gene ID" value="nRc.2.0.1.g08364"/>
</dbReference>
<reference evidence="2" key="1">
    <citation type="submission" date="2022-11" db="UniProtKB">
        <authorList>
            <consortium name="WormBaseParasite"/>
        </authorList>
    </citation>
    <scope>IDENTIFICATION</scope>
</reference>
<dbReference type="AlphaFoldDB" id="A0A915I4P0"/>
<protein>
    <submittedName>
        <fullName evidence="2">Uncharacterized protein</fullName>
    </submittedName>
</protein>
<name>A0A915I4P0_ROMCU</name>
<organism evidence="1 2">
    <name type="scientific">Romanomermis culicivorax</name>
    <name type="common">Nematode worm</name>
    <dbReference type="NCBI Taxonomy" id="13658"/>
    <lineage>
        <taxon>Eukaryota</taxon>
        <taxon>Metazoa</taxon>
        <taxon>Ecdysozoa</taxon>
        <taxon>Nematoda</taxon>
        <taxon>Enoplea</taxon>
        <taxon>Dorylaimia</taxon>
        <taxon>Mermithida</taxon>
        <taxon>Mermithoidea</taxon>
        <taxon>Mermithidae</taxon>
        <taxon>Romanomermis</taxon>
    </lineage>
</organism>
<dbReference type="Proteomes" id="UP000887565">
    <property type="component" value="Unplaced"/>
</dbReference>
<keyword evidence="1" id="KW-1185">Reference proteome</keyword>
<dbReference type="InterPro" id="IPR016024">
    <property type="entry name" value="ARM-type_fold"/>
</dbReference>
<dbReference type="PANTHER" id="PTHR17695:SF11">
    <property type="entry name" value="SMALL SUBUNIT PROCESSOME COMPONENT 20 HOMOLOG"/>
    <property type="match status" value="1"/>
</dbReference>
<dbReference type="GO" id="GO:0032040">
    <property type="term" value="C:small-subunit processome"/>
    <property type="evidence" value="ECO:0007669"/>
    <property type="project" value="TreeGrafter"/>
</dbReference>
<dbReference type="GO" id="GO:0030686">
    <property type="term" value="C:90S preribosome"/>
    <property type="evidence" value="ECO:0007669"/>
    <property type="project" value="TreeGrafter"/>
</dbReference>
<dbReference type="InterPro" id="IPR052575">
    <property type="entry name" value="SSU_processome_comp_20"/>
</dbReference>
<dbReference type="PANTHER" id="PTHR17695">
    <property type="entry name" value="SMALL SUBUNIT PROCESSOME COMPONENT 20 HOMOLOG"/>
    <property type="match status" value="1"/>
</dbReference>
<evidence type="ECO:0000313" key="2">
    <source>
        <dbReference type="WBParaSite" id="nRc.2.0.1.t08364-RA"/>
    </source>
</evidence>
<accession>A0A915I4P0</accession>
<sequence length="638" mass="73318">MIIAASISLSNRSIGRANKSSFDRSALRKNVRNRPTISLAILLTSASSALVGLKTQNLLGALRLMILTTSTNASEFHSNSIFVLSQQTLRLSLTAKMANKILTSFAKWRKGLYGKPMFAGFRERLEAIRVDTIFLKRKRNPDDIESYFLEKLEEWSDLNGTLHFDDFKKSIPRGNLQTYAQVLHLQKPITDALIHHLNVEDSLCMPALLERFLPLVAHKRDYMRRFAAESVSYLIRKHDDFASFLDFCCDKVDSGKATDECIAELVFQAMQSVKKTLHTTAREFYETILEKCATTANPGCSGCQVSLELTKKLTFGIKSEDLVQLLPCLITKMANSKENVERLPNLYENLLVWTQNKRSSLLHANYNQIFDEILKPTIENFEFKESSKKLLTLLLNVIEFFIVESGGKVPKQNLQAVFQLLLRILPDDETFDDVLFEFLEKLIDCSNFDFLWPSLQGYFENRSCQNEHILEFYCQLCGECNLDEPDSVERITSESILELTSNSYCKNSKNLCRFVTEFLNNYEDFTTSRDKFLTCLFLVPQFPRIDQHLLKKLLDNVLKEYNRDERDPEFLNFSLILLLRCAKISNFAIVGLEFGTLFEILRYDIKNWGRDGKCHKNSQKLSTILLANMVTPQDLPII</sequence>